<comment type="similarity">
    <text evidence="4">Belongs to the KdsB family.</text>
</comment>
<dbReference type="InterPro" id="IPR004528">
    <property type="entry name" value="KdsB"/>
</dbReference>
<evidence type="ECO:0000256" key="4">
    <source>
        <dbReference type="HAMAP-Rule" id="MF_00057"/>
    </source>
</evidence>
<accession>A0ABS1GH27</accession>
<evidence type="ECO:0000256" key="1">
    <source>
        <dbReference type="ARBA" id="ARBA00022679"/>
    </source>
</evidence>
<keyword evidence="2 4" id="KW-0548">Nucleotidyltransferase</keyword>
<dbReference type="CDD" id="cd02517">
    <property type="entry name" value="CMP-KDO-Synthetase"/>
    <property type="match status" value="1"/>
</dbReference>
<protein>
    <recommendedName>
        <fullName evidence="4">3-deoxy-manno-octulosonate cytidylyltransferase</fullName>
        <ecNumber evidence="4">2.7.7.38</ecNumber>
    </recommendedName>
    <alternativeName>
        <fullName evidence="4">CMP-2-keto-3-deoxyoctulosonic acid synthase</fullName>
        <shortName evidence="4">CKS</shortName>
        <shortName evidence="4">CMP-KDO synthase</shortName>
    </alternativeName>
</protein>
<evidence type="ECO:0000256" key="2">
    <source>
        <dbReference type="ARBA" id="ARBA00022695"/>
    </source>
</evidence>
<dbReference type="NCBIfam" id="TIGR00466">
    <property type="entry name" value="kdsB"/>
    <property type="match status" value="1"/>
</dbReference>
<comment type="caution">
    <text evidence="5">The sequence shown here is derived from an EMBL/GenBank/DDBJ whole genome shotgun (WGS) entry which is preliminary data.</text>
</comment>
<comment type="pathway">
    <text evidence="4">Nucleotide-sugar biosynthesis; CMP-3-deoxy-D-manno-octulosonate biosynthesis; CMP-3-deoxy-D-manno-octulosonate from 3-deoxy-D-manno-octulosonate and CTP: step 1/1.</text>
</comment>
<gene>
    <name evidence="4 5" type="primary">kdsB</name>
    <name evidence="5" type="ORF">GWK41_03445</name>
</gene>
<dbReference type="SUPFAM" id="SSF53448">
    <property type="entry name" value="Nucleotide-diphospho-sugar transferases"/>
    <property type="match status" value="1"/>
</dbReference>
<evidence type="ECO:0000256" key="3">
    <source>
        <dbReference type="ARBA" id="ARBA00022985"/>
    </source>
</evidence>
<comment type="catalytic activity">
    <reaction evidence="4">
        <text>3-deoxy-alpha-D-manno-oct-2-ulosonate + CTP = CMP-3-deoxy-beta-D-manno-octulosonate + diphosphate</text>
        <dbReference type="Rhea" id="RHEA:23448"/>
        <dbReference type="ChEBI" id="CHEBI:33019"/>
        <dbReference type="ChEBI" id="CHEBI:37563"/>
        <dbReference type="ChEBI" id="CHEBI:85986"/>
        <dbReference type="ChEBI" id="CHEBI:85987"/>
        <dbReference type="EC" id="2.7.7.38"/>
    </reaction>
</comment>
<keyword evidence="6" id="KW-1185">Reference proteome</keyword>
<dbReference type="EMBL" id="JAACYA010000001">
    <property type="protein sequence ID" value="MBK3332121.1"/>
    <property type="molecule type" value="Genomic_DNA"/>
</dbReference>
<dbReference type="GO" id="GO:0008690">
    <property type="term" value="F:3-deoxy-manno-octulosonate cytidylyltransferase activity"/>
    <property type="evidence" value="ECO:0007669"/>
    <property type="project" value="UniProtKB-EC"/>
</dbReference>
<evidence type="ECO:0000313" key="5">
    <source>
        <dbReference type="EMBL" id="MBK3332121.1"/>
    </source>
</evidence>
<organism evidence="5 6">
    <name type="scientific">Persephonella atlantica</name>
    <dbReference type="NCBI Taxonomy" id="2699429"/>
    <lineage>
        <taxon>Bacteria</taxon>
        <taxon>Pseudomonadati</taxon>
        <taxon>Aquificota</taxon>
        <taxon>Aquificia</taxon>
        <taxon>Aquificales</taxon>
        <taxon>Hydrogenothermaceae</taxon>
        <taxon>Persephonella</taxon>
    </lineage>
</organism>
<dbReference type="EC" id="2.7.7.38" evidence="4"/>
<dbReference type="Gene3D" id="3.90.550.10">
    <property type="entry name" value="Spore Coat Polysaccharide Biosynthesis Protein SpsA, Chain A"/>
    <property type="match status" value="1"/>
</dbReference>
<dbReference type="Pfam" id="PF02348">
    <property type="entry name" value="CTP_transf_3"/>
    <property type="match status" value="1"/>
</dbReference>
<dbReference type="Proteomes" id="UP000772812">
    <property type="component" value="Unassembled WGS sequence"/>
</dbReference>
<dbReference type="PANTHER" id="PTHR42866:SF2">
    <property type="entry name" value="3-DEOXY-MANNO-OCTULOSONATE CYTIDYLYLTRANSFERASE, MITOCHONDRIAL"/>
    <property type="match status" value="1"/>
</dbReference>
<dbReference type="PANTHER" id="PTHR42866">
    <property type="entry name" value="3-DEOXY-MANNO-OCTULOSONATE CYTIDYLYLTRANSFERASE"/>
    <property type="match status" value="1"/>
</dbReference>
<comment type="subcellular location">
    <subcellularLocation>
        <location evidence="4">Cytoplasm</location>
    </subcellularLocation>
</comment>
<dbReference type="HAMAP" id="MF_00057">
    <property type="entry name" value="KdsB"/>
    <property type="match status" value="1"/>
</dbReference>
<reference evidence="5 6" key="1">
    <citation type="journal article" date="2021" name="Syst. Appl. Microbiol.">
        <title>Persephonella atlantica sp. nov.: How to adapt to physico-chemical gradients in high temperature hydrothermal habitats.</title>
        <authorList>
            <person name="Francois D.X."/>
            <person name="Godfroy A."/>
            <person name="Mathien C."/>
            <person name="Aube J."/>
            <person name="Cathalot C."/>
            <person name="Lesongeur F."/>
            <person name="L'Haridon S."/>
            <person name="Philippon X."/>
            <person name="Roussel E.G."/>
        </authorList>
    </citation>
    <scope>NUCLEOTIDE SEQUENCE [LARGE SCALE GENOMIC DNA]</scope>
    <source>
        <strain evidence="5 6">MO1340</strain>
    </source>
</reference>
<sequence>MAVIIIPARKGSTRLKNKLLLQVKGKPVIQWTAENCLRAKEISQVIVATDSEEIVQIFKNSPVKAVLTPSDLKSGSDRVAYVAKDLRDEKIINVQGDEPLLDPEDIYRVCHALDEADVSTLCYPITDEADYLNPNVVKVVTDREGYALYFSRSPVPFYRDIDFSQMLNSFRFPVKKHIGIYGYNRDVLLDFAYRLEPSMYEQIEKLEQLRLLENGYRIKVIEAKKDSIGIDTEEDFKKFCEIVSKPNS</sequence>
<keyword evidence="1 4" id="KW-0808">Transferase</keyword>
<comment type="function">
    <text evidence="4">Activates KDO (a required 8-carbon sugar) for incorporation into bacterial lipopolysaccharide in Gram-negative bacteria.</text>
</comment>
<dbReference type="NCBIfam" id="NF003952">
    <property type="entry name" value="PRK05450.1-5"/>
    <property type="match status" value="1"/>
</dbReference>
<evidence type="ECO:0000313" key="6">
    <source>
        <dbReference type="Proteomes" id="UP000772812"/>
    </source>
</evidence>
<keyword evidence="4" id="KW-0963">Cytoplasm</keyword>
<name>A0ABS1GH27_9AQUI</name>
<dbReference type="RefSeq" id="WP_200673505.1">
    <property type="nucleotide sequence ID" value="NZ_JAACYA010000001.1"/>
</dbReference>
<dbReference type="InterPro" id="IPR029044">
    <property type="entry name" value="Nucleotide-diphossugar_trans"/>
</dbReference>
<dbReference type="InterPro" id="IPR003329">
    <property type="entry name" value="Cytidylyl_trans"/>
</dbReference>
<proteinExistence type="inferred from homology"/>
<keyword evidence="3 4" id="KW-0448">Lipopolysaccharide biosynthesis</keyword>